<dbReference type="InterPro" id="IPR025311">
    <property type="entry name" value="DUF4166"/>
</dbReference>
<evidence type="ECO:0000313" key="3">
    <source>
        <dbReference type="EMBL" id="GGE21210.1"/>
    </source>
</evidence>
<evidence type="ECO:0000256" key="1">
    <source>
        <dbReference type="SAM" id="Phobius"/>
    </source>
</evidence>
<feature type="transmembrane region" description="Helical" evidence="1">
    <location>
        <begin position="20"/>
        <end position="39"/>
    </location>
</feature>
<dbReference type="Proteomes" id="UP000635071">
    <property type="component" value="Unassembled WGS sequence"/>
</dbReference>
<feature type="domain" description="DUF4166" evidence="2">
    <location>
        <begin position="1"/>
        <end position="41"/>
    </location>
</feature>
<dbReference type="Pfam" id="PF13761">
    <property type="entry name" value="DUF4166"/>
    <property type="match status" value="1"/>
</dbReference>
<evidence type="ECO:0000313" key="4">
    <source>
        <dbReference type="Proteomes" id="UP000635071"/>
    </source>
</evidence>
<evidence type="ECO:0000259" key="2">
    <source>
        <dbReference type="Pfam" id="PF13761"/>
    </source>
</evidence>
<reference evidence="3" key="2">
    <citation type="submission" date="2020-09" db="EMBL/GenBank/DDBJ databases">
        <authorList>
            <person name="Sun Q."/>
            <person name="Zhou Y."/>
        </authorList>
    </citation>
    <scope>NUCLEOTIDE SEQUENCE</scope>
    <source>
        <strain evidence="3">CGMCC 1.15519</strain>
    </source>
</reference>
<keyword evidence="1" id="KW-0812">Transmembrane</keyword>
<gene>
    <name evidence="3" type="ORF">GCM10011529_29800</name>
</gene>
<keyword evidence="4" id="KW-1185">Reference proteome</keyword>
<reference evidence="3" key="1">
    <citation type="journal article" date="2014" name="Int. J. Syst. Evol. Microbiol.">
        <title>Complete genome sequence of Corynebacterium casei LMG S-19264T (=DSM 44701T), isolated from a smear-ripened cheese.</title>
        <authorList>
            <consortium name="US DOE Joint Genome Institute (JGI-PGF)"/>
            <person name="Walter F."/>
            <person name="Albersmeier A."/>
            <person name="Kalinowski J."/>
            <person name="Ruckert C."/>
        </authorList>
    </citation>
    <scope>NUCLEOTIDE SEQUENCE</scope>
    <source>
        <strain evidence="3">CGMCC 1.15519</strain>
    </source>
</reference>
<accession>A0A917A1Q3</accession>
<dbReference type="EMBL" id="BMJM01000015">
    <property type="protein sequence ID" value="GGE21210.1"/>
    <property type="molecule type" value="Genomic_DNA"/>
</dbReference>
<dbReference type="AlphaFoldDB" id="A0A917A1Q3"/>
<sequence>MPAVLIPRGDSFESEEDGRFCFDVSIVLPVIGLVVAYRGTLGMVE</sequence>
<keyword evidence="1" id="KW-1133">Transmembrane helix</keyword>
<organism evidence="3 4">
    <name type="scientific">Sandarakinorhabdus glacialis</name>
    <dbReference type="NCBI Taxonomy" id="1614636"/>
    <lineage>
        <taxon>Bacteria</taxon>
        <taxon>Pseudomonadati</taxon>
        <taxon>Pseudomonadota</taxon>
        <taxon>Alphaproteobacteria</taxon>
        <taxon>Sphingomonadales</taxon>
        <taxon>Sphingosinicellaceae</taxon>
        <taxon>Sandarakinorhabdus</taxon>
    </lineage>
</organism>
<protein>
    <recommendedName>
        <fullName evidence="2">DUF4166 domain-containing protein</fullName>
    </recommendedName>
</protein>
<keyword evidence="1" id="KW-0472">Membrane</keyword>
<comment type="caution">
    <text evidence="3">The sequence shown here is derived from an EMBL/GenBank/DDBJ whole genome shotgun (WGS) entry which is preliminary data.</text>
</comment>
<name>A0A917A1Q3_9SPHN</name>
<proteinExistence type="predicted"/>